<name>A0A845BAN1_9PROT</name>
<dbReference type="GO" id="GO:0004713">
    <property type="term" value="F:protein tyrosine kinase activity"/>
    <property type="evidence" value="ECO:0007669"/>
    <property type="project" value="TreeGrafter"/>
</dbReference>
<dbReference type="EC" id="2.7.10.2" evidence="4"/>
<dbReference type="Pfam" id="PF13614">
    <property type="entry name" value="AAA_31"/>
    <property type="match status" value="1"/>
</dbReference>
<dbReference type="InterPro" id="IPR005702">
    <property type="entry name" value="Wzc-like_C"/>
</dbReference>
<protein>
    <recommendedName>
        <fullName evidence="4">non-specific protein-tyrosine kinase</fullName>
        <ecNumber evidence="4">2.7.10.2</ecNumber>
    </recommendedName>
</protein>
<proteinExistence type="inferred from homology"/>
<feature type="transmembrane region" description="Helical" evidence="17">
    <location>
        <begin position="438"/>
        <end position="457"/>
    </location>
</feature>
<evidence type="ECO:0000256" key="8">
    <source>
        <dbReference type="ARBA" id="ARBA00022692"/>
    </source>
</evidence>
<keyword evidence="16" id="KW-0175">Coiled coil</keyword>
<evidence type="ECO:0000256" key="15">
    <source>
        <dbReference type="ARBA" id="ARBA00051245"/>
    </source>
</evidence>
<evidence type="ECO:0000256" key="7">
    <source>
        <dbReference type="ARBA" id="ARBA00022679"/>
    </source>
</evidence>
<evidence type="ECO:0000256" key="17">
    <source>
        <dbReference type="SAM" id="Phobius"/>
    </source>
</evidence>
<comment type="caution">
    <text evidence="21">The sequence shown here is derived from an EMBL/GenBank/DDBJ whole genome shotgun (WGS) entry which is preliminary data.</text>
</comment>
<dbReference type="CDD" id="cd05387">
    <property type="entry name" value="BY-kinase"/>
    <property type="match status" value="1"/>
</dbReference>
<dbReference type="InterPro" id="IPR027417">
    <property type="entry name" value="P-loop_NTPase"/>
</dbReference>
<dbReference type="InterPro" id="IPR003856">
    <property type="entry name" value="LPS_length_determ_N"/>
</dbReference>
<evidence type="ECO:0000256" key="10">
    <source>
        <dbReference type="ARBA" id="ARBA00022777"/>
    </source>
</evidence>
<keyword evidence="10" id="KW-0418">Kinase</keyword>
<keyword evidence="9" id="KW-0547">Nucleotide-binding</keyword>
<evidence type="ECO:0000256" key="3">
    <source>
        <dbReference type="ARBA" id="ARBA00008883"/>
    </source>
</evidence>
<reference evidence="21 22" key="1">
    <citation type="submission" date="2019-03" db="EMBL/GenBank/DDBJ databases">
        <title>Roseomonas sp. a novel Roseomonas species isolated from Sea whip Gorgonian.</title>
        <authorList>
            <person name="Li F."/>
            <person name="Pan X."/>
            <person name="Huang S."/>
            <person name="Li Z."/>
            <person name="Meng B."/>
        </authorList>
    </citation>
    <scope>NUCLEOTIDE SEQUENCE [LARGE SCALE GENOMIC DNA]</scope>
    <source>
        <strain evidence="21 22">M0104</strain>
    </source>
</reference>
<gene>
    <name evidence="21" type="ORF">E0493_15025</name>
</gene>
<dbReference type="Proteomes" id="UP000460715">
    <property type="component" value="Unassembled WGS sequence"/>
</dbReference>
<keyword evidence="12 17" id="KW-1133">Transmembrane helix</keyword>
<evidence type="ECO:0000256" key="16">
    <source>
        <dbReference type="SAM" id="Coils"/>
    </source>
</evidence>
<dbReference type="Gene3D" id="3.40.50.300">
    <property type="entry name" value="P-loop containing nucleotide triphosphate hydrolases"/>
    <property type="match status" value="1"/>
</dbReference>
<evidence type="ECO:0000259" key="19">
    <source>
        <dbReference type="Pfam" id="PF13614"/>
    </source>
</evidence>
<evidence type="ECO:0000256" key="4">
    <source>
        <dbReference type="ARBA" id="ARBA00011903"/>
    </source>
</evidence>
<keyword evidence="22" id="KW-1185">Reference proteome</keyword>
<evidence type="ECO:0000256" key="14">
    <source>
        <dbReference type="ARBA" id="ARBA00023137"/>
    </source>
</evidence>
<keyword evidence="8 17" id="KW-0812">Transmembrane</keyword>
<dbReference type="RefSeq" id="WP_160938032.1">
    <property type="nucleotide sequence ID" value="NZ_SNVJ01000013.1"/>
</dbReference>
<dbReference type="Pfam" id="PF02706">
    <property type="entry name" value="Wzz"/>
    <property type="match status" value="1"/>
</dbReference>
<feature type="domain" description="AAA" evidence="19">
    <location>
        <begin position="531"/>
        <end position="670"/>
    </location>
</feature>
<feature type="domain" description="Polysaccharide chain length determinant N-terminal" evidence="18">
    <location>
        <begin position="3"/>
        <end position="91"/>
    </location>
</feature>
<evidence type="ECO:0000256" key="13">
    <source>
        <dbReference type="ARBA" id="ARBA00023136"/>
    </source>
</evidence>
<dbReference type="InterPro" id="IPR025669">
    <property type="entry name" value="AAA_dom"/>
</dbReference>
<comment type="similarity">
    <text evidence="3">Belongs to the etk/wzc family.</text>
</comment>
<dbReference type="InterPro" id="IPR050445">
    <property type="entry name" value="Bact_polysacc_biosynth/exp"/>
</dbReference>
<evidence type="ECO:0000256" key="9">
    <source>
        <dbReference type="ARBA" id="ARBA00022741"/>
    </source>
</evidence>
<dbReference type="PANTHER" id="PTHR32309">
    <property type="entry name" value="TYROSINE-PROTEIN KINASE"/>
    <property type="match status" value="1"/>
</dbReference>
<evidence type="ECO:0000256" key="2">
    <source>
        <dbReference type="ARBA" id="ARBA00007316"/>
    </source>
</evidence>
<keyword evidence="7" id="KW-0808">Transferase</keyword>
<dbReference type="InterPro" id="IPR032807">
    <property type="entry name" value="GNVR"/>
</dbReference>
<comment type="similarity">
    <text evidence="2">Belongs to the CpsD/CapB family.</text>
</comment>
<evidence type="ECO:0000259" key="18">
    <source>
        <dbReference type="Pfam" id="PF02706"/>
    </source>
</evidence>
<dbReference type="Pfam" id="PF13807">
    <property type="entry name" value="GNVR"/>
    <property type="match status" value="1"/>
</dbReference>
<evidence type="ECO:0000259" key="20">
    <source>
        <dbReference type="Pfam" id="PF13807"/>
    </source>
</evidence>
<keyword evidence="5" id="KW-1003">Cell membrane</keyword>
<evidence type="ECO:0000256" key="11">
    <source>
        <dbReference type="ARBA" id="ARBA00022840"/>
    </source>
</evidence>
<keyword evidence="6" id="KW-0997">Cell inner membrane</keyword>
<evidence type="ECO:0000256" key="12">
    <source>
        <dbReference type="ARBA" id="ARBA00022989"/>
    </source>
</evidence>
<evidence type="ECO:0000256" key="6">
    <source>
        <dbReference type="ARBA" id="ARBA00022519"/>
    </source>
</evidence>
<evidence type="ECO:0000313" key="22">
    <source>
        <dbReference type="Proteomes" id="UP000460715"/>
    </source>
</evidence>
<dbReference type="SUPFAM" id="SSF52540">
    <property type="entry name" value="P-loop containing nucleoside triphosphate hydrolases"/>
    <property type="match status" value="1"/>
</dbReference>
<evidence type="ECO:0000256" key="5">
    <source>
        <dbReference type="ARBA" id="ARBA00022475"/>
    </source>
</evidence>
<dbReference type="GO" id="GO:0005886">
    <property type="term" value="C:plasma membrane"/>
    <property type="evidence" value="ECO:0007669"/>
    <property type="project" value="UniProtKB-SubCell"/>
</dbReference>
<dbReference type="OrthoDB" id="230260at2"/>
<dbReference type="EMBL" id="SNVJ01000013">
    <property type="protein sequence ID" value="MXP64663.1"/>
    <property type="molecule type" value="Genomic_DNA"/>
</dbReference>
<sequence>MRLTDLLSLLWRRKLTLALSVIVAALLGFAMTKSLPDRFASEGLLLVESREQAIPELNQMAALNAPGPARVRTEADILRSRQLAEDVVRSLGLNEQPDEPPGMLAALLTPVTAWVHSAVTSLNGWAGETLGTSVPLGGAGEEPARPTDRVGVAVEKLQKNIEIRTTENSNVVAVRYFADSPKEAADVVNTLMERYISQEVMAKRDTTLQANVWLTERLNALREEVEGADRKVQDYRRQSGLLETAQGAVTSVQVSEQQGRLAVARQELSRAQAALDSALRSGQNGNAASETLSSNVIQSLRDREAEIGSRAASLAQRLGSRHPDRLAAEAELRDVRRQIGAEINKIVASLRRDVDAARDRLADSQSALDSSVKTARTSATAEVGLMQLQREADAKRQIYQAFLTRAEQTRLASAQFPMARVISPAVAPFRPSGPPASVVAAFTGFAALFLVGGFLVLRRLLHGTINSVQDLVTITGVQNVGSLPALGRSRKNRMPAVVLDQGQSGIAETLRALRLSMQAVAGGGPANTVLVTSSEAGDGKSTVAASLARLSAADGLRVLLIETDMRRPQLSSHFGAPPPGRSIEAVLNGETRFEDAVQVDERSGLHVLLSDRSSSNPQALIESRQFAELVSRARREYRLVVLDSPPIMRVADAVVLSQHSDAVLFAVGWERASRTVVIEAMRRLPRSMRARVATVMTRVRPGRLDPLGYYEGYAKSSSPDLKRLPAPTA</sequence>
<organism evidence="21 22">
    <name type="scientific">Teichococcus coralli</name>
    <dbReference type="NCBI Taxonomy" id="2545983"/>
    <lineage>
        <taxon>Bacteria</taxon>
        <taxon>Pseudomonadati</taxon>
        <taxon>Pseudomonadota</taxon>
        <taxon>Alphaproteobacteria</taxon>
        <taxon>Acetobacterales</taxon>
        <taxon>Roseomonadaceae</taxon>
        <taxon>Roseomonas</taxon>
    </lineage>
</organism>
<comment type="subcellular location">
    <subcellularLocation>
        <location evidence="1">Cell inner membrane</location>
        <topology evidence="1">Multi-pass membrane protein</topology>
    </subcellularLocation>
</comment>
<feature type="domain" description="Tyrosine-protein kinase G-rich" evidence="20">
    <location>
        <begin position="385"/>
        <end position="459"/>
    </location>
</feature>
<dbReference type="AlphaFoldDB" id="A0A845BAN1"/>
<feature type="coiled-coil region" evidence="16">
    <location>
        <begin position="211"/>
        <end position="281"/>
    </location>
</feature>
<keyword evidence="14" id="KW-0829">Tyrosine-protein kinase</keyword>
<dbReference type="PANTHER" id="PTHR32309:SF13">
    <property type="entry name" value="FERRIC ENTEROBACTIN TRANSPORT PROTEIN FEPE"/>
    <property type="match status" value="1"/>
</dbReference>
<evidence type="ECO:0000313" key="21">
    <source>
        <dbReference type="EMBL" id="MXP64663.1"/>
    </source>
</evidence>
<evidence type="ECO:0000256" key="1">
    <source>
        <dbReference type="ARBA" id="ARBA00004429"/>
    </source>
</evidence>
<keyword evidence="11" id="KW-0067">ATP-binding</keyword>
<comment type="catalytic activity">
    <reaction evidence="15">
        <text>L-tyrosyl-[protein] + ATP = O-phospho-L-tyrosyl-[protein] + ADP + H(+)</text>
        <dbReference type="Rhea" id="RHEA:10596"/>
        <dbReference type="Rhea" id="RHEA-COMP:10136"/>
        <dbReference type="Rhea" id="RHEA-COMP:20101"/>
        <dbReference type="ChEBI" id="CHEBI:15378"/>
        <dbReference type="ChEBI" id="CHEBI:30616"/>
        <dbReference type="ChEBI" id="CHEBI:46858"/>
        <dbReference type="ChEBI" id="CHEBI:61978"/>
        <dbReference type="ChEBI" id="CHEBI:456216"/>
        <dbReference type="EC" id="2.7.10.2"/>
    </reaction>
</comment>
<keyword evidence="13 17" id="KW-0472">Membrane</keyword>
<accession>A0A845BAN1</accession>